<organism evidence="2 3">
    <name type="scientific">Shinella yambaruensis</name>
    <dbReference type="NCBI Taxonomy" id="415996"/>
    <lineage>
        <taxon>Bacteria</taxon>
        <taxon>Pseudomonadati</taxon>
        <taxon>Pseudomonadota</taxon>
        <taxon>Alphaproteobacteria</taxon>
        <taxon>Hyphomicrobiales</taxon>
        <taxon>Rhizobiaceae</taxon>
        <taxon>Shinella</taxon>
    </lineage>
</organism>
<dbReference type="EMBL" id="BSOP01000034">
    <property type="protein sequence ID" value="GLR52938.1"/>
    <property type="molecule type" value="Genomic_DNA"/>
</dbReference>
<keyword evidence="1" id="KW-1133">Transmembrane helix</keyword>
<reference evidence="3" key="1">
    <citation type="journal article" date="2019" name="Int. J. Syst. Evol. Microbiol.">
        <title>The Global Catalogue of Microorganisms (GCM) 10K type strain sequencing project: providing services to taxonomists for standard genome sequencing and annotation.</title>
        <authorList>
            <consortium name="The Broad Institute Genomics Platform"/>
            <consortium name="The Broad Institute Genome Sequencing Center for Infectious Disease"/>
            <person name="Wu L."/>
            <person name="Ma J."/>
        </authorList>
    </citation>
    <scope>NUCLEOTIDE SEQUENCE [LARGE SCALE GENOMIC DNA]</scope>
    <source>
        <strain evidence="3">NBRC 102122</strain>
    </source>
</reference>
<comment type="caution">
    <text evidence="2">The sequence shown here is derived from an EMBL/GenBank/DDBJ whole genome shotgun (WGS) entry which is preliminary data.</text>
</comment>
<dbReference type="Proteomes" id="UP001156702">
    <property type="component" value="Unassembled WGS sequence"/>
</dbReference>
<keyword evidence="1" id="KW-0472">Membrane</keyword>
<evidence type="ECO:0000313" key="3">
    <source>
        <dbReference type="Proteomes" id="UP001156702"/>
    </source>
</evidence>
<gene>
    <name evidence="2" type="ORF">GCM10007923_41530</name>
</gene>
<name>A0ABQ5ZQ15_9HYPH</name>
<evidence type="ECO:0000313" key="2">
    <source>
        <dbReference type="EMBL" id="GLR52938.1"/>
    </source>
</evidence>
<dbReference type="Pfam" id="PF12679">
    <property type="entry name" value="ABC2_membrane_2"/>
    <property type="match status" value="1"/>
</dbReference>
<feature type="transmembrane region" description="Helical" evidence="1">
    <location>
        <begin position="39"/>
        <end position="63"/>
    </location>
</feature>
<protein>
    <recommendedName>
        <fullName evidence="4">ABC transporter permease</fullName>
    </recommendedName>
</protein>
<keyword evidence="3" id="KW-1185">Reference proteome</keyword>
<keyword evidence="1" id="KW-0812">Transmembrane</keyword>
<evidence type="ECO:0008006" key="4">
    <source>
        <dbReference type="Google" id="ProtNLM"/>
    </source>
</evidence>
<proteinExistence type="predicted"/>
<evidence type="ECO:0000256" key="1">
    <source>
        <dbReference type="SAM" id="Phobius"/>
    </source>
</evidence>
<accession>A0ABQ5ZQ15</accession>
<sequence length="155" mass="16924">MLSIVLTGAALIREREHGTIEHLLVMPVTAFEIMVSKVWSMGLILLAASAFSLVFVVGGVLAVSSTARWSCSLPSGTRHLRHDLPRHLSCYCRRLYALVRAPADDDAPQQLLSGGITPLEIIQIIMLAAPNAHFVMLAQAVLFRRAGLDVVWPQT</sequence>